<name>A0A8X7QQW8_BRACI</name>
<gene>
    <name evidence="1" type="ORF">Bca52824_057318</name>
</gene>
<accession>A0A8X7QQW8</accession>
<evidence type="ECO:0000313" key="1">
    <source>
        <dbReference type="EMBL" id="KAG2274763.1"/>
    </source>
</evidence>
<evidence type="ECO:0000313" key="2">
    <source>
        <dbReference type="Proteomes" id="UP000886595"/>
    </source>
</evidence>
<dbReference type="AlphaFoldDB" id="A0A8X7QQW8"/>
<reference evidence="1 2" key="1">
    <citation type="submission" date="2020-02" db="EMBL/GenBank/DDBJ databases">
        <authorList>
            <person name="Ma Q."/>
            <person name="Huang Y."/>
            <person name="Song X."/>
            <person name="Pei D."/>
        </authorList>
    </citation>
    <scope>NUCLEOTIDE SEQUENCE [LARGE SCALE GENOMIC DNA]</scope>
    <source>
        <strain evidence="1">Sxm20200214</strain>
        <tissue evidence="1">Leaf</tissue>
    </source>
</reference>
<proteinExistence type="predicted"/>
<organism evidence="1 2">
    <name type="scientific">Brassica carinata</name>
    <name type="common">Ethiopian mustard</name>
    <name type="synonym">Abyssinian cabbage</name>
    <dbReference type="NCBI Taxonomy" id="52824"/>
    <lineage>
        <taxon>Eukaryota</taxon>
        <taxon>Viridiplantae</taxon>
        <taxon>Streptophyta</taxon>
        <taxon>Embryophyta</taxon>
        <taxon>Tracheophyta</taxon>
        <taxon>Spermatophyta</taxon>
        <taxon>Magnoliopsida</taxon>
        <taxon>eudicotyledons</taxon>
        <taxon>Gunneridae</taxon>
        <taxon>Pentapetalae</taxon>
        <taxon>rosids</taxon>
        <taxon>malvids</taxon>
        <taxon>Brassicales</taxon>
        <taxon>Brassicaceae</taxon>
        <taxon>Brassiceae</taxon>
        <taxon>Brassica</taxon>
    </lineage>
</organism>
<protein>
    <submittedName>
        <fullName evidence="1">Uncharacterized protein</fullName>
    </submittedName>
</protein>
<sequence length="85" mass="9499">MKMSDQAGALSRLSPVHIAASHQSPEEEPVSWEAIVDVPSGVTKSFQVCYENQPARILLLKRLRFPSNLVGCFFRAQLVSLRKCK</sequence>
<dbReference type="Proteomes" id="UP000886595">
    <property type="component" value="Unassembled WGS sequence"/>
</dbReference>
<keyword evidence="2" id="KW-1185">Reference proteome</keyword>
<comment type="caution">
    <text evidence="1">The sequence shown here is derived from an EMBL/GenBank/DDBJ whole genome shotgun (WGS) entry which is preliminary data.</text>
</comment>
<dbReference type="EMBL" id="JAAMPC010000012">
    <property type="protein sequence ID" value="KAG2274763.1"/>
    <property type="molecule type" value="Genomic_DNA"/>
</dbReference>